<feature type="region of interest" description="Disordered" evidence="1">
    <location>
        <begin position="1"/>
        <end position="31"/>
    </location>
</feature>
<organism evidence="2 4">
    <name type="scientific">Ustilago bromivora</name>
    <dbReference type="NCBI Taxonomy" id="307758"/>
    <lineage>
        <taxon>Eukaryota</taxon>
        <taxon>Fungi</taxon>
        <taxon>Dikarya</taxon>
        <taxon>Basidiomycota</taxon>
        <taxon>Ustilaginomycotina</taxon>
        <taxon>Ustilaginomycetes</taxon>
        <taxon>Ustilaginales</taxon>
        <taxon>Ustilaginaceae</taxon>
        <taxon>Ustilago</taxon>
    </lineage>
</organism>
<evidence type="ECO:0000313" key="2">
    <source>
        <dbReference type="EMBL" id="SAM85349.1"/>
    </source>
</evidence>
<accession>A0A1K0HJV1</accession>
<reference evidence="2" key="1">
    <citation type="submission" date="2016-04" db="EMBL/GenBank/DDBJ databases">
        <authorList>
            <person name="Evans L.H."/>
            <person name="Alamgir A."/>
            <person name="Owens N."/>
            <person name="Weber N.D."/>
            <person name="Virtaneva K."/>
            <person name="Barbian K."/>
            <person name="Babar A."/>
            <person name="Rosenke K."/>
        </authorList>
    </citation>
    <scope>NUCLEOTIDE SEQUENCE</scope>
    <source>
        <strain evidence="2">UB2112</strain>
    </source>
</reference>
<dbReference type="EMBL" id="LT558133">
    <property type="protein sequence ID" value="SAM85349.1"/>
    <property type="molecule type" value="Genomic_DNA"/>
</dbReference>
<reference evidence="3" key="3">
    <citation type="submission" date="2018-08" db="EMBL/GenBank/DDBJ databases">
        <authorList>
            <person name="Guldener U."/>
        </authorList>
    </citation>
    <scope>NUCLEOTIDE SEQUENCE</scope>
    <source>
        <strain evidence="3">UB2</strain>
    </source>
</reference>
<dbReference type="Proteomes" id="UP000658997">
    <property type="component" value="Unassembled WGS sequence"/>
</dbReference>
<evidence type="ECO:0000313" key="5">
    <source>
        <dbReference type="Proteomes" id="UP000658997"/>
    </source>
</evidence>
<gene>
    <name evidence="3" type="ORF">UBRO2_05502</name>
    <name evidence="2" type="ORF">UBRO_07418</name>
</gene>
<proteinExistence type="predicted"/>
<dbReference type="Proteomes" id="UP000179920">
    <property type="component" value="Chromosome XVII"/>
</dbReference>
<reference evidence="4" key="2">
    <citation type="submission" date="2016-04" db="EMBL/GenBank/DDBJ databases">
        <authorList>
            <person name="Guldener U."/>
            <person name="Guldener U."/>
        </authorList>
    </citation>
    <scope>NUCLEOTIDE SEQUENCE [LARGE SCALE GENOMIC DNA]</scope>
    <source>
        <strain evidence="4">UB2112</strain>
    </source>
</reference>
<keyword evidence="5" id="KW-1185">Reference proteome</keyword>
<dbReference type="EMBL" id="ULHB01000174">
    <property type="protein sequence ID" value="SYW84402.1"/>
    <property type="molecule type" value="Genomic_DNA"/>
</dbReference>
<name>A0A1K0HJV1_9BASI</name>
<evidence type="ECO:0000256" key="1">
    <source>
        <dbReference type="SAM" id="MobiDB-lite"/>
    </source>
</evidence>
<evidence type="ECO:0000313" key="4">
    <source>
        <dbReference type="Proteomes" id="UP000179920"/>
    </source>
</evidence>
<sequence length="383" mass="41912">MASITTTAAHCRPVRMSQEGSAPSNSSFTVSTTSSSFQVGRESNIRVQVRVADVTQDHLHLALLDQNADCLDLRNSDLAGHHLIITANTLSRQLAAVPLDRHQMSNLTLAMAEATILLRNGWLDYSSMRSQWCFSVVPVPTPSSSQVSPWQVQLQHAVVMTLVPGNMTDMDQCFRCFRVELQWSHPIQADAKEIDALLRMRPLSPIMGNLVEQLTSRLLVEALLSSSSSAQLFHRSWQHRQRQVEPLLGSIAMSIRSLISNASEATQLQPLLQPIPLSQSSPSLITIANLLTQLDHAANPSKAPPTTNAVQLSRQHILAPSSEHPPSPGSAWEVVESGMEWSSFKACGAKQQTAVKGEAVQVPLGIIPFPPDDDLMHWIRSAG</sequence>
<protein>
    <submittedName>
        <fullName evidence="2">Uncharacterized protein</fullName>
    </submittedName>
</protein>
<dbReference type="AlphaFoldDB" id="A0A1K0HJV1"/>
<evidence type="ECO:0000313" key="3">
    <source>
        <dbReference type="EMBL" id="SYW84402.1"/>
    </source>
</evidence>